<comment type="caution">
    <text evidence="7">The sequence shown here is derived from an EMBL/GenBank/DDBJ whole genome shotgun (WGS) entry which is preliminary data.</text>
</comment>
<dbReference type="Gene3D" id="3.50.50.100">
    <property type="match status" value="1"/>
</dbReference>
<evidence type="ECO:0000313" key="8">
    <source>
        <dbReference type="Proteomes" id="UP000034711"/>
    </source>
</evidence>
<accession>A0A0G1XQ78</accession>
<dbReference type="EMBL" id="LCRI01000007">
    <property type="protein sequence ID" value="KKW33030.1"/>
    <property type="molecule type" value="Genomic_DNA"/>
</dbReference>
<dbReference type="AlphaFoldDB" id="A0A0G1XQ78"/>
<organism evidence="7 8">
    <name type="scientific">Candidatus Uhrbacteria bacterium GW2011_GWA2_53_10</name>
    <dbReference type="NCBI Taxonomy" id="1618980"/>
    <lineage>
        <taxon>Bacteria</taxon>
        <taxon>Candidatus Uhriibacteriota</taxon>
    </lineage>
</organism>
<gene>
    <name evidence="7" type="ORF">UY77_C0007G0003</name>
</gene>
<dbReference type="InterPro" id="IPR023753">
    <property type="entry name" value="FAD/NAD-binding_dom"/>
</dbReference>
<comment type="similarity">
    <text evidence="2">Belongs to the NADH dehydrogenase family.</text>
</comment>
<dbReference type="PANTHER" id="PTHR42913">
    <property type="entry name" value="APOPTOSIS-INDUCING FACTOR 1"/>
    <property type="match status" value="1"/>
</dbReference>
<proteinExistence type="inferred from homology"/>
<comment type="cofactor">
    <cofactor evidence="1">
        <name>FAD</name>
        <dbReference type="ChEBI" id="CHEBI:57692"/>
    </cofactor>
</comment>
<evidence type="ECO:0000256" key="3">
    <source>
        <dbReference type="ARBA" id="ARBA00022630"/>
    </source>
</evidence>
<keyword evidence="5" id="KW-0560">Oxidoreductase</keyword>
<evidence type="ECO:0000259" key="6">
    <source>
        <dbReference type="Pfam" id="PF07992"/>
    </source>
</evidence>
<dbReference type="Pfam" id="PF07992">
    <property type="entry name" value="Pyr_redox_2"/>
    <property type="match status" value="1"/>
</dbReference>
<dbReference type="GO" id="GO:0003955">
    <property type="term" value="F:NAD(P)H dehydrogenase (quinone) activity"/>
    <property type="evidence" value="ECO:0007669"/>
    <property type="project" value="TreeGrafter"/>
</dbReference>
<feature type="domain" description="FAD/NAD(P)-binding" evidence="6">
    <location>
        <begin position="11"/>
        <end position="339"/>
    </location>
</feature>
<dbReference type="PANTHER" id="PTHR42913:SF3">
    <property type="entry name" value="64 KDA MITOCHONDRIAL NADH DEHYDROGENASE (EUROFUNG)"/>
    <property type="match status" value="1"/>
</dbReference>
<dbReference type="PRINTS" id="PR00411">
    <property type="entry name" value="PNDRDTASEI"/>
</dbReference>
<dbReference type="InterPro" id="IPR051169">
    <property type="entry name" value="NADH-Q_oxidoreductase"/>
</dbReference>
<keyword evidence="4" id="KW-0274">FAD</keyword>
<evidence type="ECO:0000313" key="7">
    <source>
        <dbReference type="EMBL" id="KKW33030.1"/>
    </source>
</evidence>
<evidence type="ECO:0000256" key="4">
    <source>
        <dbReference type="ARBA" id="ARBA00022827"/>
    </source>
</evidence>
<protein>
    <submittedName>
        <fullName evidence="7">FAD-dependent pyridine nucleotide-disulfide oxidoreductase</fullName>
    </submittedName>
</protein>
<evidence type="ECO:0000256" key="2">
    <source>
        <dbReference type="ARBA" id="ARBA00005272"/>
    </source>
</evidence>
<reference evidence="7 8" key="1">
    <citation type="journal article" date="2015" name="Nature">
        <title>rRNA introns, odd ribosomes, and small enigmatic genomes across a large radiation of phyla.</title>
        <authorList>
            <person name="Brown C.T."/>
            <person name="Hug L.A."/>
            <person name="Thomas B.C."/>
            <person name="Sharon I."/>
            <person name="Castelle C.J."/>
            <person name="Singh A."/>
            <person name="Wilkins M.J."/>
            <person name="Williams K.H."/>
            <person name="Banfield J.F."/>
        </authorList>
    </citation>
    <scope>NUCLEOTIDE SEQUENCE [LARGE SCALE GENOMIC DNA]</scope>
</reference>
<dbReference type="GO" id="GO:0019646">
    <property type="term" value="P:aerobic electron transport chain"/>
    <property type="evidence" value="ECO:0007669"/>
    <property type="project" value="TreeGrafter"/>
</dbReference>
<dbReference type="InterPro" id="IPR036188">
    <property type="entry name" value="FAD/NAD-bd_sf"/>
</dbReference>
<evidence type="ECO:0000256" key="5">
    <source>
        <dbReference type="ARBA" id="ARBA00023002"/>
    </source>
</evidence>
<dbReference type="PRINTS" id="PR00368">
    <property type="entry name" value="FADPNR"/>
</dbReference>
<dbReference type="SUPFAM" id="SSF51905">
    <property type="entry name" value="FAD/NAD(P)-binding domain"/>
    <property type="match status" value="1"/>
</dbReference>
<dbReference type="Proteomes" id="UP000034711">
    <property type="component" value="Unassembled WGS sequence"/>
</dbReference>
<evidence type="ECO:0000256" key="1">
    <source>
        <dbReference type="ARBA" id="ARBA00001974"/>
    </source>
</evidence>
<sequence length="425" mass="47269">MLVMHTPPQHHIVILGAGFGGLRTALELEKRRARLKDFHVTLIDKRSEHVYTPLLYEVSTGALHDNQKFCVGELCSGVAVPLEAYPQAMRSKRLTFKRGEVTGIDPKKKEVHLKDGTRISYDDLVVALGSAVSTFGIPGVNEHALFMKCLADAFRVRQRLAEFLGAYVEGKEKRVEIVVGGAGPTGTETAAELGNFFDRLVKNGIIKRKDYEIRLVEAAPDILGIYPEKFRVHARARLETIGVILMTNTKILEVKKKQVVTDKGEINADVMIWSGGIRPLDVVKTFGLALDEKGWIPVEPSVLVKGQKDIWAIGDVAAFLDPKTGKRVPALAQATTKEASVVAENVTRRLERKRPMAFHPPSHWVTAIPLGGAYGLVDFGSWSLRGRLGYFVRKAADFFYFFSILPFGQAFRMWLKGTNVYIKND</sequence>
<name>A0A0G1XQ78_9BACT</name>
<keyword evidence="3" id="KW-0285">Flavoprotein</keyword>